<dbReference type="Proteomes" id="UP000075321">
    <property type="component" value="Unassembled WGS sequence"/>
</dbReference>
<name>A0A151AAG6_9EURY</name>
<sequence>MSQEKPNEMDNEERSVKRRHYLQGVAALGIGMSGLATSTLAQNGDPLPAPLCGEASTPPERPPGGQAGQCINCVRNVCENEPIAVALYSDLSGTCFTISAEEIPENADYITFKAGQNCFLGEVPEDPEGDVTWCLPEGSQDISNATFYTCGDEDPPAVDDVMASCEEIVITTSNIPDDDTLDVTVDFADGSTETYEDVPVQNGQATVELPGDVNPVHVTITYQDNLILFDAGVMADPPCEDEPAVTDVRVTCAQIIIQTANIDEDEPLDVTVDFTDGSTETYTPTVDATGVAVVELPGDRDPEHLTVEYNDLVLFEQFVAAEDAPCRRPPECPPGLDIVYKYNKKKGIWCPKVETGGDPDAFSVEGDREEVTICAPFPFAVSYAVQEKNHKHCKKDDKHHDDQTYKNHENCKEQDPVLAEPVDSQYCVTISCNLKKKVCWFRVFCPENNNGPGNNSGD</sequence>
<evidence type="ECO:0000313" key="1">
    <source>
        <dbReference type="EMBL" id="KYH24357.1"/>
    </source>
</evidence>
<dbReference type="PATRIC" id="fig|1008153.3.peg.3511"/>
<protein>
    <submittedName>
        <fullName evidence="1">Uncharacterized protein</fullName>
    </submittedName>
</protein>
<dbReference type="AlphaFoldDB" id="A0A151AAG6"/>
<gene>
    <name evidence="1" type="ORF">HAPAU_33400</name>
</gene>
<dbReference type="EMBL" id="LTAZ01000013">
    <property type="protein sequence ID" value="KYH24357.1"/>
    <property type="molecule type" value="Genomic_DNA"/>
</dbReference>
<proteinExistence type="predicted"/>
<keyword evidence="2" id="KW-1185">Reference proteome</keyword>
<reference evidence="1 2" key="1">
    <citation type="submission" date="2016-02" db="EMBL/GenBank/DDBJ databases">
        <title>Genome sequence of Halalkalicoccus paucihalophilus DSM 24557.</title>
        <authorList>
            <person name="Poehlein A."/>
            <person name="Daniel R."/>
        </authorList>
    </citation>
    <scope>NUCLEOTIDE SEQUENCE [LARGE SCALE GENOMIC DNA]</scope>
    <source>
        <strain evidence="1 2">DSM 24557</strain>
    </source>
</reference>
<evidence type="ECO:0000313" key="2">
    <source>
        <dbReference type="Proteomes" id="UP000075321"/>
    </source>
</evidence>
<accession>A0A151AAG6</accession>
<comment type="caution">
    <text evidence="1">The sequence shown here is derived from an EMBL/GenBank/DDBJ whole genome shotgun (WGS) entry which is preliminary data.</text>
</comment>
<organism evidence="1 2">
    <name type="scientific">Halalkalicoccus paucihalophilus</name>
    <dbReference type="NCBI Taxonomy" id="1008153"/>
    <lineage>
        <taxon>Archaea</taxon>
        <taxon>Methanobacteriati</taxon>
        <taxon>Methanobacteriota</taxon>
        <taxon>Stenosarchaea group</taxon>
        <taxon>Halobacteria</taxon>
        <taxon>Halobacteriales</taxon>
        <taxon>Halococcaceae</taxon>
        <taxon>Halalkalicoccus</taxon>
    </lineage>
</organism>